<dbReference type="Proteomes" id="UP000265520">
    <property type="component" value="Unassembled WGS sequence"/>
</dbReference>
<evidence type="ECO:0000313" key="2">
    <source>
        <dbReference type="Proteomes" id="UP000265520"/>
    </source>
</evidence>
<sequence>MFRLSRSARPGEGWRTMAECFHPPGEHQRALSPLVAGSRSTTTQEHTRSLELATRLAQRQCL</sequence>
<reference evidence="1 2" key="1">
    <citation type="journal article" date="2018" name="Front. Plant Sci.">
        <title>Red Clover (Trifolium pratense) and Zigzag Clover (T. medium) - A Picture of Genomic Similarities and Differences.</title>
        <authorList>
            <person name="Dluhosova J."/>
            <person name="Istvanek J."/>
            <person name="Nedelnik J."/>
            <person name="Repkova J."/>
        </authorList>
    </citation>
    <scope>NUCLEOTIDE SEQUENCE [LARGE SCALE GENOMIC DNA]</scope>
    <source>
        <strain evidence="2">cv. 10/8</strain>
        <tissue evidence="1">Leaf</tissue>
    </source>
</reference>
<accession>A0A392U1A5</accession>
<evidence type="ECO:0000313" key="1">
    <source>
        <dbReference type="EMBL" id="MCI66527.1"/>
    </source>
</evidence>
<dbReference type="EMBL" id="LXQA010697183">
    <property type="protein sequence ID" value="MCI66527.1"/>
    <property type="molecule type" value="Genomic_DNA"/>
</dbReference>
<comment type="caution">
    <text evidence="1">The sequence shown here is derived from an EMBL/GenBank/DDBJ whole genome shotgun (WGS) entry which is preliminary data.</text>
</comment>
<dbReference type="AlphaFoldDB" id="A0A392U1A5"/>
<proteinExistence type="predicted"/>
<organism evidence="1 2">
    <name type="scientific">Trifolium medium</name>
    <dbReference type="NCBI Taxonomy" id="97028"/>
    <lineage>
        <taxon>Eukaryota</taxon>
        <taxon>Viridiplantae</taxon>
        <taxon>Streptophyta</taxon>
        <taxon>Embryophyta</taxon>
        <taxon>Tracheophyta</taxon>
        <taxon>Spermatophyta</taxon>
        <taxon>Magnoliopsida</taxon>
        <taxon>eudicotyledons</taxon>
        <taxon>Gunneridae</taxon>
        <taxon>Pentapetalae</taxon>
        <taxon>rosids</taxon>
        <taxon>fabids</taxon>
        <taxon>Fabales</taxon>
        <taxon>Fabaceae</taxon>
        <taxon>Papilionoideae</taxon>
        <taxon>50 kb inversion clade</taxon>
        <taxon>NPAAA clade</taxon>
        <taxon>Hologalegina</taxon>
        <taxon>IRL clade</taxon>
        <taxon>Trifolieae</taxon>
        <taxon>Trifolium</taxon>
    </lineage>
</organism>
<name>A0A392U1A5_9FABA</name>
<protein>
    <submittedName>
        <fullName evidence="1">Uncharacterized protein</fullName>
    </submittedName>
</protein>
<keyword evidence="2" id="KW-1185">Reference proteome</keyword>
<feature type="non-terminal residue" evidence="1">
    <location>
        <position position="62"/>
    </location>
</feature>